<evidence type="ECO:0000313" key="1">
    <source>
        <dbReference type="EMBL" id="SPS05832.1"/>
    </source>
</evidence>
<dbReference type="AlphaFoldDB" id="A0A2X0R758"/>
<organism evidence="1">
    <name type="scientific">Candidatus Nitrotoga fabula</name>
    <dbReference type="NCBI Taxonomy" id="2182327"/>
    <lineage>
        <taxon>Bacteria</taxon>
        <taxon>Pseudomonadati</taxon>
        <taxon>Pseudomonadota</taxon>
        <taxon>Betaproteobacteria</taxon>
        <taxon>Nitrosomonadales</taxon>
        <taxon>Gallionellaceae</taxon>
        <taxon>Candidatus Nitrotoga</taxon>
    </lineage>
</organism>
<reference evidence="1" key="1">
    <citation type="submission" date="2018-05" db="EMBL/GenBank/DDBJ databases">
        <authorList>
            <person name="Lanie J.A."/>
            <person name="Ng W.-L."/>
            <person name="Kazmierczak K.M."/>
            <person name="Andrzejewski T.M."/>
            <person name="Davidsen T.M."/>
            <person name="Wayne K.J."/>
            <person name="Tettelin H."/>
            <person name="Glass J.I."/>
            <person name="Rusch D."/>
            <person name="Podicherti R."/>
            <person name="Tsui H.-C.T."/>
            <person name="Winkler M.E."/>
        </authorList>
    </citation>
    <scope>NUCLEOTIDE SEQUENCE</scope>
    <source>
        <strain evidence="1">KNB</strain>
    </source>
</reference>
<proteinExistence type="predicted"/>
<accession>A0A2X0R758</accession>
<name>A0A2X0R758_9PROT</name>
<dbReference type="EMBL" id="LS423452">
    <property type="protein sequence ID" value="SPS05832.1"/>
    <property type="molecule type" value="Genomic_DNA"/>
</dbReference>
<protein>
    <submittedName>
        <fullName evidence="1">Uncharacterized protein</fullName>
    </submittedName>
</protein>
<sequence length="136" mass="15883">MPHPRGGIGQLWRHYWRNHERSVHAPRQKTERKPNECHPGIKFFPGLVSLQATPILAEPASQNRQYIIQLGYRSFERKTCHAQVVSRLLPDMFDYCHQSQRIYRGTLYGNIPAIDPDPGNLLDIDNWRMDHGVHFS</sequence>
<gene>
    <name evidence="1" type="ORF">NITFAB_1422</name>
</gene>